<dbReference type="Pfam" id="PF07007">
    <property type="entry name" value="LprI"/>
    <property type="match status" value="1"/>
</dbReference>
<dbReference type="RefSeq" id="WP_053596779.1">
    <property type="nucleotide sequence ID" value="NZ_CP067341.1"/>
</dbReference>
<sequence length="469" mass="53420">MVFCIHCGHQNAEETKFCENCGKPINSVMETKFESNNSVGPQHSKQNVKKKPMSKKSKFTIVGIAVMIGLVVIANIAITKMLDPMKQIEAMDSALKQEDYQAFLEEFQIPKKSIYDAESFSLYVKENGWSAIRDNLIEEVNSLENGEFADPISDSHGTDLITVLQKKVLFGLFKKVEFKLVPIEVYTEAPFKDMEIIINNHKVKTDNEGTQLLGQYLPGVYAWNYTYDGQWASLKNSGELAIRGNGSNKLEIDIDWDMTSLELDSEIENAIVYVNGKSTKFTVSEIGEMYPLPADDSIKIYAVAKNSKGQEVQSNIITTDARYAYFQFPEDTTQVNQTTIEEEQEKVINGSQKDEYIQKLDSIDAGLADLEHLYTNKDNTEILKAEEETYKRWDNILNEIYALLKQQLSSGDMESLKGVQIEWIKDKESSAKNAASKYADDEMKEITKYKIEAQYTKERCYELVKNYMK</sequence>
<feature type="transmembrane region" description="Helical" evidence="1">
    <location>
        <begin position="59"/>
        <end position="78"/>
    </location>
</feature>
<keyword evidence="1" id="KW-1133">Transmembrane helix</keyword>
<organism evidence="6 7">
    <name type="scientific">Lysinibacillus agricola</name>
    <dbReference type="NCBI Taxonomy" id="2590012"/>
    <lineage>
        <taxon>Bacteria</taxon>
        <taxon>Bacillati</taxon>
        <taxon>Bacillota</taxon>
        <taxon>Bacilli</taxon>
        <taxon>Bacillales</taxon>
        <taxon>Bacillaceae</taxon>
        <taxon>Lysinibacillus</taxon>
    </lineage>
</organism>
<feature type="domain" description="Zinc-ribbon" evidence="3">
    <location>
        <begin position="3"/>
        <end position="25"/>
    </location>
</feature>
<feature type="domain" description="Lysozyme inhibitor LprI-like N-terminal" evidence="2">
    <location>
        <begin position="380"/>
        <end position="463"/>
    </location>
</feature>
<dbReference type="InterPro" id="IPR054530">
    <property type="entry name" value="TcaA_4th"/>
</dbReference>
<dbReference type="PANTHER" id="PTHR39176">
    <property type="entry name" value="PERIPLASMIC PROTEIN-RELATED"/>
    <property type="match status" value="1"/>
</dbReference>
<dbReference type="PANTHER" id="PTHR39176:SF1">
    <property type="entry name" value="PERIPLASMIC PROTEIN"/>
    <property type="match status" value="1"/>
</dbReference>
<reference evidence="6 7" key="1">
    <citation type="submission" date="2020-01" db="EMBL/GenBank/DDBJ databases">
        <authorList>
            <person name="Liu G."/>
            <person name="Liu B."/>
        </authorList>
    </citation>
    <scope>NUCLEOTIDE SEQUENCE [LARGE SCALE GENOMIC DNA]</scope>
    <source>
        <strain evidence="6 7">FJAT-51161</strain>
    </source>
</reference>
<feature type="domain" description="TcaA second" evidence="4">
    <location>
        <begin position="84"/>
        <end position="179"/>
    </location>
</feature>
<dbReference type="Gene3D" id="1.20.1270.180">
    <property type="match status" value="1"/>
</dbReference>
<dbReference type="InterPro" id="IPR054529">
    <property type="entry name" value="TcaA_2nd"/>
</dbReference>
<protein>
    <submittedName>
        <fullName evidence="6">DUF1311 domain-containing protein</fullName>
    </submittedName>
</protein>
<keyword evidence="1" id="KW-0812">Transmembrane</keyword>
<dbReference type="Proteomes" id="UP000596049">
    <property type="component" value="Chromosome"/>
</dbReference>
<dbReference type="Pfam" id="PF22820">
    <property type="entry name" value="TcaA_3rd_4th"/>
    <property type="match status" value="1"/>
</dbReference>
<dbReference type="InterPro" id="IPR026870">
    <property type="entry name" value="Zinc_ribbon_dom"/>
</dbReference>
<dbReference type="Pfam" id="PF13240">
    <property type="entry name" value="Zn_Ribbon_1"/>
    <property type="match status" value="1"/>
</dbReference>
<proteinExistence type="predicted"/>
<dbReference type="InterPro" id="IPR009739">
    <property type="entry name" value="LprI-like_N"/>
</dbReference>
<evidence type="ECO:0000256" key="1">
    <source>
        <dbReference type="SAM" id="Phobius"/>
    </source>
</evidence>
<keyword evidence="7" id="KW-1185">Reference proteome</keyword>
<accession>A0ABX7AWS1</accession>
<dbReference type="Pfam" id="PF22813">
    <property type="entry name" value="TcaA_2nd"/>
    <property type="match status" value="1"/>
</dbReference>
<keyword evidence="1" id="KW-0472">Membrane</keyword>
<evidence type="ECO:0000259" key="5">
    <source>
        <dbReference type="Pfam" id="PF22820"/>
    </source>
</evidence>
<gene>
    <name evidence="6" type="ORF">FJQ98_10580</name>
</gene>
<dbReference type="EMBL" id="CP067341">
    <property type="protein sequence ID" value="QQP14413.1"/>
    <property type="molecule type" value="Genomic_DNA"/>
</dbReference>
<name>A0ABX7AWS1_9BACI</name>
<evidence type="ECO:0000259" key="4">
    <source>
        <dbReference type="Pfam" id="PF22813"/>
    </source>
</evidence>
<feature type="domain" description="TcaA 4th" evidence="5">
    <location>
        <begin position="259"/>
        <end position="323"/>
    </location>
</feature>
<evidence type="ECO:0000259" key="3">
    <source>
        <dbReference type="Pfam" id="PF13240"/>
    </source>
</evidence>
<evidence type="ECO:0000259" key="2">
    <source>
        <dbReference type="Pfam" id="PF07007"/>
    </source>
</evidence>
<evidence type="ECO:0000313" key="7">
    <source>
        <dbReference type="Proteomes" id="UP000596049"/>
    </source>
</evidence>
<evidence type="ECO:0000313" key="6">
    <source>
        <dbReference type="EMBL" id="QQP14413.1"/>
    </source>
</evidence>